<dbReference type="Gene3D" id="2.70.50.50">
    <property type="entry name" value="chitin-binding protein cbp21"/>
    <property type="match status" value="1"/>
</dbReference>
<dbReference type="SMART" id="SM00060">
    <property type="entry name" value="FN3"/>
    <property type="match status" value="2"/>
</dbReference>
<organism evidence="4 5">
    <name type="scientific">Chryseobacterium phosphatilyticum</name>
    <dbReference type="NCBI Taxonomy" id="475075"/>
    <lineage>
        <taxon>Bacteria</taxon>
        <taxon>Pseudomonadati</taxon>
        <taxon>Bacteroidota</taxon>
        <taxon>Flavobacteriia</taxon>
        <taxon>Flavobacteriales</taxon>
        <taxon>Weeksellaceae</taxon>
        <taxon>Chryseobacterium group</taxon>
        <taxon>Chryseobacterium</taxon>
    </lineage>
</organism>
<evidence type="ECO:0000256" key="2">
    <source>
        <dbReference type="SAM" id="SignalP"/>
    </source>
</evidence>
<dbReference type="EMBL" id="PPED02000003">
    <property type="protein sequence ID" value="PWN69272.1"/>
    <property type="molecule type" value="Genomic_DNA"/>
</dbReference>
<dbReference type="InterPro" id="IPR036116">
    <property type="entry name" value="FN3_sf"/>
</dbReference>
<evidence type="ECO:0000259" key="3">
    <source>
        <dbReference type="PROSITE" id="PS50853"/>
    </source>
</evidence>
<dbReference type="GO" id="GO:0005576">
    <property type="term" value="C:extracellular region"/>
    <property type="evidence" value="ECO:0007669"/>
    <property type="project" value="InterPro"/>
</dbReference>
<keyword evidence="5" id="KW-1185">Reference proteome</keyword>
<dbReference type="PANTHER" id="PTHR34823:SF1">
    <property type="entry name" value="CHITIN-BINDING TYPE-4 DOMAIN-CONTAINING PROTEIN"/>
    <property type="match status" value="1"/>
</dbReference>
<accession>A0A316X657</accession>
<dbReference type="NCBIfam" id="TIGR04183">
    <property type="entry name" value="Por_Secre_tail"/>
    <property type="match status" value="1"/>
</dbReference>
<dbReference type="Pfam" id="PF03067">
    <property type="entry name" value="LPMO_10"/>
    <property type="match status" value="1"/>
</dbReference>
<dbReference type="SUPFAM" id="SSF81296">
    <property type="entry name" value="E set domains"/>
    <property type="match status" value="1"/>
</dbReference>
<dbReference type="OrthoDB" id="9775889at2"/>
<sequence>MIKCKFFFPVLLMLATLVPSLVHVSAHGYVVSPASRGYQGSLDRAVLGYSAALGIYGSVINEPASLEAPKGFPTYGPADGKIASANGSIGGDTTLDLQTADRWKKTNITTGVNAFIWKYTAYHATAKWHYYITKQGWDPNQPLTRQNLELIGTIMHNGTPPQDNVSHQITVPANRTGYHVILAVWDVADTTNAFYNVIDVNVTSGTGVSAPATPTGLAQIGITSSSVKIGWNPQSDAVSYNIFRNGQNIQQVSGVTFQDTGLTANTVYTYEIQAKGSSGLISGKSTPLNVKTNNEGTLEKPTAPSNLHSMTVTENSVSLMWMASTHSQGIKNYQIFENGIKVGETVQTNFLRTGLAQDTEYHYTVRSVAMNDQISDMSNELKVKTRITSGNGQTYCASERYNIANAYPTAGTKVFYACKIWKNKWYANPGETPGANMVWEEVSVCSEGPDCTSGGPVTYCGSQVYNPVKTYSSAGTKVFYACKIWENKWYVNPGEIPGSNAVWKAVSNCTEGTGCAAGLTGKETGLSIIVSDYVISFSPEDYYEKMSRVDIINPGGLQMLSAVNPTKNKINISHLQSGIYFVRIHYKDGSRVTKTIRK</sequence>
<feature type="chain" id="PRO_5016331179" evidence="2">
    <location>
        <begin position="29"/>
        <end position="598"/>
    </location>
</feature>
<feature type="signal peptide" evidence="2">
    <location>
        <begin position="1"/>
        <end position="28"/>
    </location>
</feature>
<dbReference type="PANTHER" id="PTHR34823">
    <property type="entry name" value="GLCNAC-BINDING PROTEIN A"/>
    <property type="match status" value="1"/>
</dbReference>
<dbReference type="RefSeq" id="WP_109712959.1">
    <property type="nucleotide sequence ID" value="NZ_PPED02000003.1"/>
</dbReference>
<dbReference type="InterPro" id="IPR013783">
    <property type="entry name" value="Ig-like_fold"/>
</dbReference>
<dbReference type="Pfam" id="PF00041">
    <property type="entry name" value="fn3"/>
    <property type="match status" value="1"/>
</dbReference>
<dbReference type="AlphaFoldDB" id="A0A316X657"/>
<protein>
    <submittedName>
        <fullName evidence="4">Carbohydrate-binding protein</fullName>
    </submittedName>
</protein>
<proteinExistence type="predicted"/>
<dbReference type="Proteomes" id="UP000236594">
    <property type="component" value="Unassembled WGS sequence"/>
</dbReference>
<reference evidence="4 5" key="1">
    <citation type="submission" date="2018-04" db="EMBL/GenBank/DDBJ databases">
        <title>Draft Genome Sequence of Phosphate-Solubilizing Chryseobacterium sp. ISE14 that is a Biocontrol and Plant Growth-Promoting Rhizobacterium Isolated from Cucumber.</title>
        <authorList>
            <person name="Jeong J.-J."/>
            <person name="Sang M.K."/>
            <person name="Choi I.-G."/>
            <person name="Kim K.D."/>
        </authorList>
    </citation>
    <scope>NUCLEOTIDE SEQUENCE [LARGE SCALE GENOMIC DNA]</scope>
    <source>
        <strain evidence="4 5">ISE14</strain>
    </source>
</reference>
<comment type="caution">
    <text evidence="4">The sequence shown here is derived from an EMBL/GenBank/DDBJ whole genome shotgun (WGS) entry which is preliminary data.</text>
</comment>
<feature type="domain" description="Fibronectin type-III" evidence="3">
    <location>
        <begin position="303"/>
        <end position="388"/>
    </location>
</feature>
<name>A0A316X657_9FLAO</name>
<dbReference type="InterPro" id="IPR003610">
    <property type="entry name" value="CBM5/12"/>
</dbReference>
<evidence type="ECO:0000256" key="1">
    <source>
        <dbReference type="ARBA" id="ARBA00022729"/>
    </source>
</evidence>
<dbReference type="SUPFAM" id="SSF49265">
    <property type="entry name" value="Fibronectin type III"/>
    <property type="match status" value="1"/>
</dbReference>
<dbReference type="GO" id="GO:0005975">
    <property type="term" value="P:carbohydrate metabolic process"/>
    <property type="evidence" value="ECO:0007669"/>
    <property type="project" value="InterPro"/>
</dbReference>
<keyword evidence="1 2" id="KW-0732">Signal</keyword>
<dbReference type="Gene3D" id="2.10.10.20">
    <property type="entry name" value="Carbohydrate-binding module superfamily 5/12"/>
    <property type="match status" value="2"/>
</dbReference>
<dbReference type="InterPro" id="IPR026444">
    <property type="entry name" value="Secre_tail"/>
</dbReference>
<dbReference type="CDD" id="cd00063">
    <property type="entry name" value="FN3"/>
    <property type="match status" value="2"/>
</dbReference>
<evidence type="ECO:0000313" key="4">
    <source>
        <dbReference type="EMBL" id="PWN69272.1"/>
    </source>
</evidence>
<gene>
    <name evidence="4" type="ORF">C1631_014545</name>
</gene>
<dbReference type="InterPro" id="IPR014756">
    <property type="entry name" value="Ig_E-set"/>
</dbReference>
<dbReference type="InterPro" id="IPR003961">
    <property type="entry name" value="FN3_dom"/>
</dbReference>
<dbReference type="Gene3D" id="2.60.40.10">
    <property type="entry name" value="Immunoglobulins"/>
    <property type="match status" value="2"/>
</dbReference>
<dbReference type="CDD" id="cd21177">
    <property type="entry name" value="LPMO_AA10"/>
    <property type="match status" value="1"/>
</dbReference>
<evidence type="ECO:0000313" key="5">
    <source>
        <dbReference type="Proteomes" id="UP000236594"/>
    </source>
</evidence>
<dbReference type="InterPro" id="IPR004302">
    <property type="entry name" value="Cellulose/chitin-bd_N"/>
</dbReference>
<dbReference type="GO" id="GO:0030246">
    <property type="term" value="F:carbohydrate binding"/>
    <property type="evidence" value="ECO:0007669"/>
    <property type="project" value="InterPro"/>
</dbReference>
<dbReference type="InterPro" id="IPR051024">
    <property type="entry name" value="GlcNAc_Chitin_IntDeg"/>
</dbReference>
<feature type="domain" description="Fibronectin type-III" evidence="3">
    <location>
        <begin position="210"/>
        <end position="295"/>
    </location>
</feature>
<dbReference type="GO" id="GO:0004553">
    <property type="term" value="F:hydrolase activity, hydrolyzing O-glycosyl compounds"/>
    <property type="evidence" value="ECO:0007669"/>
    <property type="project" value="InterPro"/>
</dbReference>
<dbReference type="PROSITE" id="PS50853">
    <property type="entry name" value="FN3"/>
    <property type="match status" value="2"/>
</dbReference>
<dbReference type="SMART" id="SM00495">
    <property type="entry name" value="ChtBD3"/>
    <property type="match status" value="2"/>
</dbReference>